<accession>A0ABQ8TE75</accession>
<dbReference type="EMBL" id="JAJSOF020000011">
    <property type="protein sequence ID" value="KAJ4444614.1"/>
    <property type="molecule type" value="Genomic_DNA"/>
</dbReference>
<keyword evidence="2" id="KW-1185">Reference proteome</keyword>
<dbReference type="PANTHER" id="PTHR47027">
    <property type="entry name" value="REVERSE TRANSCRIPTASE DOMAIN-CONTAINING PROTEIN"/>
    <property type="match status" value="1"/>
</dbReference>
<sequence length="417" mass="47688">MAGLCEGGNEPPGSLKAISISRADDKRPDGLTLIPWSRGKSLIWDSTYVDTLAPSHLTNTSRSAASAAELAVKKKVNKYAHLLDNYIFVPFAVETFGPWSHDVKVLVSQIGQILISITGDRRCTTYLRQRLSIAIQRGNAMSVLGTLPESSRSDELFLLLERNKGFETGIIRTPYLQTCDLSYWGIYIQTMAKEAFNRKRSIFCGPLEKELRKRLVKCFVWSVALYGAETWILRRSEEKRLEGFEMWIWRRMERVKWTDRIRNETVLERVGEERMMLKLFRKRKKNWLGQWLKRNCVLKDALEEMVNGRRVRGRRRYQMIDDIKIYAGPGGPGGIQASDADDSLPQYLFQDLLRVLPRARRHLGMAVGMDPVLLGHIGGEQELPEKTPMLPGPRACPMQVINLGYAGDQTRVQRHSH</sequence>
<dbReference type="PANTHER" id="PTHR47027:SF8">
    <property type="entry name" value="RIBONUCLEASE H"/>
    <property type="match status" value="1"/>
</dbReference>
<name>A0ABQ8TE75_PERAM</name>
<evidence type="ECO:0000313" key="2">
    <source>
        <dbReference type="Proteomes" id="UP001148838"/>
    </source>
</evidence>
<evidence type="ECO:0000313" key="1">
    <source>
        <dbReference type="EMBL" id="KAJ4444614.1"/>
    </source>
</evidence>
<gene>
    <name evidence="1" type="ORF">ANN_06410</name>
</gene>
<comment type="caution">
    <text evidence="1">The sequence shown here is derived from an EMBL/GenBank/DDBJ whole genome shotgun (WGS) entry which is preliminary data.</text>
</comment>
<proteinExistence type="predicted"/>
<organism evidence="1 2">
    <name type="scientific">Periplaneta americana</name>
    <name type="common">American cockroach</name>
    <name type="synonym">Blatta americana</name>
    <dbReference type="NCBI Taxonomy" id="6978"/>
    <lineage>
        <taxon>Eukaryota</taxon>
        <taxon>Metazoa</taxon>
        <taxon>Ecdysozoa</taxon>
        <taxon>Arthropoda</taxon>
        <taxon>Hexapoda</taxon>
        <taxon>Insecta</taxon>
        <taxon>Pterygota</taxon>
        <taxon>Neoptera</taxon>
        <taxon>Polyneoptera</taxon>
        <taxon>Dictyoptera</taxon>
        <taxon>Blattodea</taxon>
        <taxon>Blattoidea</taxon>
        <taxon>Blattidae</taxon>
        <taxon>Blattinae</taxon>
        <taxon>Periplaneta</taxon>
    </lineage>
</organism>
<dbReference type="Proteomes" id="UP001148838">
    <property type="component" value="Unassembled WGS sequence"/>
</dbReference>
<reference evidence="1 2" key="1">
    <citation type="journal article" date="2022" name="Allergy">
        <title>Genome assembly and annotation of Periplaneta americana reveal a comprehensive cockroach allergen profile.</title>
        <authorList>
            <person name="Wang L."/>
            <person name="Xiong Q."/>
            <person name="Saelim N."/>
            <person name="Wang L."/>
            <person name="Nong W."/>
            <person name="Wan A.T."/>
            <person name="Shi M."/>
            <person name="Liu X."/>
            <person name="Cao Q."/>
            <person name="Hui J.H.L."/>
            <person name="Sookrung N."/>
            <person name="Leung T.F."/>
            <person name="Tungtrongchitr A."/>
            <person name="Tsui S.K.W."/>
        </authorList>
    </citation>
    <scope>NUCLEOTIDE SEQUENCE [LARGE SCALE GENOMIC DNA]</scope>
    <source>
        <strain evidence="1">PWHHKU_190912</strain>
    </source>
</reference>
<protein>
    <submittedName>
        <fullName evidence="1">Uncharacterized protein</fullName>
    </submittedName>
</protein>